<dbReference type="SUPFAM" id="SSF55797">
    <property type="entry name" value="PR-1-like"/>
    <property type="match status" value="1"/>
</dbReference>
<name>A0ABP1RLQ9_9HEXA</name>
<evidence type="ECO:0000259" key="2">
    <source>
        <dbReference type="SMART" id="SM00198"/>
    </source>
</evidence>
<keyword evidence="1" id="KW-0732">Signal</keyword>
<dbReference type="InterPro" id="IPR001283">
    <property type="entry name" value="CRISP-related"/>
</dbReference>
<dbReference type="PRINTS" id="PR00837">
    <property type="entry name" value="V5TPXLIKE"/>
</dbReference>
<dbReference type="InterPro" id="IPR011024">
    <property type="entry name" value="G_crystallin-like"/>
</dbReference>
<dbReference type="PANTHER" id="PTHR10334">
    <property type="entry name" value="CYSTEINE-RICH SECRETORY PROTEIN-RELATED"/>
    <property type="match status" value="1"/>
</dbReference>
<feature type="signal peptide" evidence="1">
    <location>
        <begin position="1"/>
        <end position="21"/>
    </location>
</feature>
<protein>
    <recommendedName>
        <fullName evidence="2">SCP domain-containing protein</fullName>
    </recommendedName>
</protein>
<dbReference type="InterPro" id="IPR035940">
    <property type="entry name" value="CAP_sf"/>
</dbReference>
<feature type="domain" description="SCP" evidence="2">
    <location>
        <begin position="151"/>
        <end position="283"/>
    </location>
</feature>
<dbReference type="SMART" id="SM00198">
    <property type="entry name" value="SCP"/>
    <property type="match status" value="1"/>
</dbReference>
<accession>A0ABP1RLQ9</accession>
<dbReference type="EMBL" id="CAXLJM020000081">
    <property type="protein sequence ID" value="CAL8130272.1"/>
    <property type="molecule type" value="Genomic_DNA"/>
</dbReference>
<sequence>MRLSITSIIFLLTLYIAGITGEQVTLYEDADFKGKLKIFKYFSKKKVAMPMNGSIILMSLGNSQPSRLGQSTTITLAGNECVTLPENWYDKTSSVDTKNHCIIAWSSFNCSSSNSERIAPGSHHYYNLEEIDFNNKIRSLNLCSGPAQATGARWIGVQEHDFLRTSHQCSATKGDNERLHRAAQRHAEYLASIGRLDALSLSQNLAEVWATREEEAVRKAVRRWYKEESYYDYNYPGFSKETQHYTRLVWNGSTHVGIGVAKNPVKKQFVVVANYDPNGNIYGKFNENVKRQLRNAEPPIIFYQHQNYEGKEIRMDIIGGCHNLPDDWVHKVSSIKVEGQCIIAWDRRGCHEITGNFKKIEDNNVNLGDVEFNDAIHSFNLCETVNDSMLNHW</sequence>
<dbReference type="InterPro" id="IPR034113">
    <property type="entry name" value="SCP_GAPR1-like"/>
</dbReference>
<dbReference type="CDD" id="cd05382">
    <property type="entry name" value="CAP_GAPR1-like"/>
    <property type="match status" value="1"/>
</dbReference>
<dbReference type="SUPFAM" id="SSF49695">
    <property type="entry name" value="gamma-Crystallin-like"/>
    <property type="match status" value="1"/>
</dbReference>
<keyword evidence="4" id="KW-1185">Reference proteome</keyword>
<dbReference type="Proteomes" id="UP001642540">
    <property type="component" value="Unassembled WGS sequence"/>
</dbReference>
<gene>
    <name evidence="3" type="ORF">ODALV1_LOCUS23650</name>
</gene>
<feature type="chain" id="PRO_5047162369" description="SCP domain-containing protein" evidence="1">
    <location>
        <begin position="22"/>
        <end position="393"/>
    </location>
</feature>
<dbReference type="InterPro" id="IPR014044">
    <property type="entry name" value="CAP_dom"/>
</dbReference>
<proteinExistence type="predicted"/>
<dbReference type="Gene3D" id="2.60.20.10">
    <property type="entry name" value="Crystallins"/>
    <property type="match status" value="2"/>
</dbReference>
<organism evidence="3 4">
    <name type="scientific">Orchesella dallaii</name>
    <dbReference type="NCBI Taxonomy" id="48710"/>
    <lineage>
        <taxon>Eukaryota</taxon>
        <taxon>Metazoa</taxon>
        <taxon>Ecdysozoa</taxon>
        <taxon>Arthropoda</taxon>
        <taxon>Hexapoda</taxon>
        <taxon>Collembola</taxon>
        <taxon>Entomobryomorpha</taxon>
        <taxon>Entomobryoidea</taxon>
        <taxon>Orchesellidae</taxon>
        <taxon>Orchesellinae</taxon>
        <taxon>Orchesella</taxon>
    </lineage>
</organism>
<evidence type="ECO:0000313" key="4">
    <source>
        <dbReference type="Proteomes" id="UP001642540"/>
    </source>
</evidence>
<evidence type="ECO:0000256" key="1">
    <source>
        <dbReference type="SAM" id="SignalP"/>
    </source>
</evidence>
<evidence type="ECO:0000313" key="3">
    <source>
        <dbReference type="EMBL" id="CAL8130272.1"/>
    </source>
</evidence>
<reference evidence="3 4" key="1">
    <citation type="submission" date="2024-08" db="EMBL/GenBank/DDBJ databases">
        <authorList>
            <person name="Cucini C."/>
            <person name="Frati F."/>
        </authorList>
    </citation>
    <scope>NUCLEOTIDE SEQUENCE [LARGE SCALE GENOMIC DNA]</scope>
</reference>
<dbReference type="Pfam" id="PF00188">
    <property type="entry name" value="CAP"/>
    <property type="match status" value="1"/>
</dbReference>
<comment type="caution">
    <text evidence="3">The sequence shown here is derived from an EMBL/GenBank/DDBJ whole genome shotgun (WGS) entry which is preliminary data.</text>
</comment>
<dbReference type="Gene3D" id="3.40.33.10">
    <property type="entry name" value="CAP"/>
    <property type="match status" value="1"/>
</dbReference>